<dbReference type="PANTHER" id="PTHR31786:SF2">
    <property type="entry name" value="FANCONI ANEMIA CORE COMPLEX-ASSOCIATED PROTEIN 24"/>
    <property type="match status" value="1"/>
</dbReference>
<keyword evidence="2" id="KW-0234">DNA repair</keyword>
<evidence type="ECO:0000259" key="3">
    <source>
        <dbReference type="Pfam" id="PF12826"/>
    </source>
</evidence>
<evidence type="ECO:0000256" key="2">
    <source>
        <dbReference type="ARBA" id="ARBA00023204"/>
    </source>
</evidence>
<dbReference type="InterPro" id="IPR041663">
    <property type="entry name" value="DisA/LigA_HHH"/>
</dbReference>
<protein>
    <submittedName>
        <fullName evidence="5">FA core complex associated protein 24</fullName>
    </submittedName>
</protein>
<dbReference type="InterPro" id="IPR026985">
    <property type="entry name" value="FAAP24"/>
</dbReference>
<dbReference type="Pfam" id="PF12826">
    <property type="entry name" value="HHH_2"/>
    <property type="match status" value="1"/>
</dbReference>
<dbReference type="Proteomes" id="UP000265020">
    <property type="component" value="Unassembled WGS sequence"/>
</dbReference>
<feature type="domain" description="DisA/LigA helix-hairpin-helix motif" evidence="3">
    <location>
        <begin position="165"/>
        <end position="212"/>
    </location>
</feature>
<dbReference type="InterPro" id="IPR040646">
    <property type="entry name" value="PND"/>
</dbReference>
<dbReference type="GeneTree" id="ENSGT00390000009456"/>
<dbReference type="GO" id="GO:0043240">
    <property type="term" value="C:Fanconi anaemia nuclear complex"/>
    <property type="evidence" value="ECO:0007669"/>
    <property type="project" value="InterPro"/>
</dbReference>
<dbReference type="GO" id="GO:0003682">
    <property type="term" value="F:chromatin binding"/>
    <property type="evidence" value="ECO:0007669"/>
    <property type="project" value="TreeGrafter"/>
</dbReference>
<dbReference type="Gene3D" id="3.40.50.10130">
    <property type="match status" value="1"/>
</dbReference>
<name>A0A3Q2DHN0_CYPVA</name>
<evidence type="ECO:0000313" key="6">
    <source>
        <dbReference type="Proteomes" id="UP000265020"/>
    </source>
</evidence>
<dbReference type="PANTHER" id="PTHR31786">
    <property type="entry name" value="FANCONI ANEMIA CORE COMPLEX-ASSOCIATED PROTEIN 24"/>
    <property type="match status" value="1"/>
</dbReference>
<sequence>LKIFPKPTALVNAAPPYGHVVCSEKWRTSSLLRGLKAGLKILFENELAVADFLLPNKVCLLYVSEGDMVAGNGFRRKLVRYRNASSSFQQLVLAERTRLSEQYFSALQKFVVLDLGLSLLPVGGQTEASQLITQIVHGEGRENPFRRRTSCRLLDSITLAMVQQIPGVGKVRAVTLMQNFPSIQEISNASPAELEPLVGQASAQQIHSFFHAHLTPGN</sequence>
<evidence type="ECO:0000256" key="1">
    <source>
        <dbReference type="ARBA" id="ARBA00022763"/>
    </source>
</evidence>
<evidence type="ECO:0000259" key="4">
    <source>
        <dbReference type="Pfam" id="PF17949"/>
    </source>
</evidence>
<feature type="domain" description="Fanconi anemia core complex-associated protein 24 pseudonuclease" evidence="4">
    <location>
        <begin position="16"/>
        <end position="137"/>
    </location>
</feature>
<reference evidence="5" key="1">
    <citation type="submission" date="2025-08" db="UniProtKB">
        <authorList>
            <consortium name="Ensembl"/>
        </authorList>
    </citation>
    <scope>IDENTIFICATION</scope>
</reference>
<dbReference type="AlphaFoldDB" id="A0A3Q2DHN0"/>
<organism evidence="5 6">
    <name type="scientific">Cyprinodon variegatus</name>
    <name type="common">Sheepshead minnow</name>
    <dbReference type="NCBI Taxonomy" id="28743"/>
    <lineage>
        <taxon>Eukaryota</taxon>
        <taxon>Metazoa</taxon>
        <taxon>Chordata</taxon>
        <taxon>Craniata</taxon>
        <taxon>Vertebrata</taxon>
        <taxon>Euteleostomi</taxon>
        <taxon>Actinopterygii</taxon>
        <taxon>Neopterygii</taxon>
        <taxon>Teleostei</taxon>
        <taxon>Neoteleostei</taxon>
        <taxon>Acanthomorphata</taxon>
        <taxon>Ovalentaria</taxon>
        <taxon>Atherinomorphae</taxon>
        <taxon>Cyprinodontiformes</taxon>
        <taxon>Cyprinodontidae</taxon>
        <taxon>Cyprinodon</taxon>
    </lineage>
</organism>
<dbReference type="Ensembl" id="ENSCVAT00000027622.1">
    <property type="protein sequence ID" value="ENSCVAP00000018633.1"/>
    <property type="gene ID" value="ENSCVAG00000021944.1"/>
</dbReference>
<dbReference type="STRING" id="28743.ENSCVAP00000018633"/>
<dbReference type="Gene3D" id="1.10.150.20">
    <property type="entry name" value="5' to 3' exonuclease, C-terminal subdomain"/>
    <property type="match status" value="1"/>
</dbReference>
<keyword evidence="1" id="KW-0227">DNA damage</keyword>
<dbReference type="CDD" id="cd20076">
    <property type="entry name" value="XPF_nuclease_FAAP24"/>
    <property type="match status" value="1"/>
</dbReference>
<reference evidence="5" key="2">
    <citation type="submission" date="2025-09" db="UniProtKB">
        <authorList>
            <consortium name="Ensembl"/>
        </authorList>
    </citation>
    <scope>IDENTIFICATION</scope>
</reference>
<accession>A0A3Q2DHN0</accession>
<keyword evidence="6" id="KW-1185">Reference proteome</keyword>
<dbReference type="GO" id="GO:0036297">
    <property type="term" value="P:interstrand cross-link repair"/>
    <property type="evidence" value="ECO:0007669"/>
    <property type="project" value="InterPro"/>
</dbReference>
<proteinExistence type="predicted"/>
<dbReference type="SUPFAM" id="SSF47781">
    <property type="entry name" value="RuvA domain 2-like"/>
    <property type="match status" value="1"/>
</dbReference>
<dbReference type="InterPro" id="IPR010994">
    <property type="entry name" value="RuvA_2-like"/>
</dbReference>
<dbReference type="Pfam" id="PF17949">
    <property type="entry name" value="PND"/>
    <property type="match status" value="1"/>
</dbReference>
<evidence type="ECO:0000313" key="5">
    <source>
        <dbReference type="Ensembl" id="ENSCVAP00000018633.1"/>
    </source>
</evidence>